<evidence type="ECO:0000313" key="6">
    <source>
        <dbReference type="EMBL" id="VVE15355.1"/>
    </source>
</evidence>
<dbReference type="PROSITE" id="PS50931">
    <property type="entry name" value="HTH_LYSR"/>
    <property type="match status" value="1"/>
</dbReference>
<dbReference type="RefSeq" id="WP_150684579.1">
    <property type="nucleotide sequence ID" value="NZ_CABPSI010000003.1"/>
</dbReference>
<dbReference type="InterPro" id="IPR036390">
    <property type="entry name" value="WH_DNA-bd_sf"/>
</dbReference>
<keyword evidence="2" id="KW-0805">Transcription regulation</keyword>
<evidence type="ECO:0000256" key="4">
    <source>
        <dbReference type="ARBA" id="ARBA00023163"/>
    </source>
</evidence>
<dbReference type="EMBL" id="CABPSI010000003">
    <property type="protein sequence ID" value="VVE15355.1"/>
    <property type="molecule type" value="Genomic_DNA"/>
</dbReference>
<dbReference type="PANTHER" id="PTHR30126">
    <property type="entry name" value="HTH-TYPE TRANSCRIPTIONAL REGULATOR"/>
    <property type="match status" value="1"/>
</dbReference>
<dbReference type="Gene3D" id="3.40.190.10">
    <property type="entry name" value="Periplasmic binding protein-like II"/>
    <property type="match status" value="2"/>
</dbReference>
<accession>A0A5E4VWJ7</accession>
<reference evidence="6 7" key="1">
    <citation type="submission" date="2019-08" db="EMBL/GenBank/DDBJ databases">
        <authorList>
            <person name="Peeters C."/>
        </authorList>
    </citation>
    <scope>NUCLEOTIDE SEQUENCE [LARGE SCALE GENOMIC DNA]</scope>
    <source>
        <strain evidence="6 7">LMG 31115</strain>
    </source>
</reference>
<protein>
    <submittedName>
        <fullName evidence="6">LysR family transcriptional regulator</fullName>
    </submittedName>
</protein>
<dbReference type="InterPro" id="IPR036388">
    <property type="entry name" value="WH-like_DNA-bd_sf"/>
</dbReference>
<evidence type="ECO:0000256" key="2">
    <source>
        <dbReference type="ARBA" id="ARBA00023015"/>
    </source>
</evidence>
<feature type="domain" description="HTH lysR-type" evidence="5">
    <location>
        <begin position="2"/>
        <end position="59"/>
    </location>
</feature>
<dbReference type="SUPFAM" id="SSF53850">
    <property type="entry name" value="Periplasmic binding protein-like II"/>
    <property type="match status" value="1"/>
</dbReference>
<dbReference type="Gene3D" id="1.10.10.10">
    <property type="entry name" value="Winged helix-like DNA-binding domain superfamily/Winged helix DNA-binding domain"/>
    <property type="match status" value="1"/>
</dbReference>
<sequence>MLDIQCLKDFLVLARLKHFGRAAEQCHVSTSGLSRRIQSLEIWLGAPVLIRSANGIELTEVGQRLLPISTDAVLALESVRKAVHAEVANRREQIRFTAPHIMSVLFFSSWFPLLSERFQNTRFSVTSDHLDACIAALDAGEEDFLVFLCDEARGVLGKVGTSLDRTAYTMLTIGTERLTPVSAPDARGIPLHGLDVSASKSVSLLGYSDACSLSWALDANLASAAGLPAFKRRHENSLAEGVRSMTLAGLGVAWLPRRLVEPDLAAGRLVPASTRQLDIFMEVTIARRIGQLSDSAERLWDYLLSGNPGESTTANAACSTS</sequence>
<dbReference type="PANTHER" id="PTHR30126:SF2">
    <property type="entry name" value="HTH-TYPE TRANSCRIPTIONAL REGULATOR YJIE"/>
    <property type="match status" value="1"/>
</dbReference>
<dbReference type="SUPFAM" id="SSF46785">
    <property type="entry name" value="Winged helix' DNA-binding domain"/>
    <property type="match status" value="1"/>
</dbReference>
<dbReference type="InterPro" id="IPR000847">
    <property type="entry name" value="LysR_HTH_N"/>
</dbReference>
<dbReference type="GO" id="GO:0000976">
    <property type="term" value="F:transcription cis-regulatory region binding"/>
    <property type="evidence" value="ECO:0007669"/>
    <property type="project" value="TreeGrafter"/>
</dbReference>
<gene>
    <name evidence="6" type="ORF">PIN31115_02844</name>
</gene>
<dbReference type="AlphaFoldDB" id="A0A5E4VWJ7"/>
<evidence type="ECO:0000256" key="3">
    <source>
        <dbReference type="ARBA" id="ARBA00023125"/>
    </source>
</evidence>
<organism evidence="6 7">
    <name type="scientific">Pandoraea iniqua</name>
    <dbReference type="NCBI Taxonomy" id="2508288"/>
    <lineage>
        <taxon>Bacteria</taxon>
        <taxon>Pseudomonadati</taxon>
        <taxon>Pseudomonadota</taxon>
        <taxon>Betaproteobacteria</taxon>
        <taxon>Burkholderiales</taxon>
        <taxon>Burkholderiaceae</taxon>
        <taxon>Pandoraea</taxon>
    </lineage>
</organism>
<dbReference type="Proteomes" id="UP000333828">
    <property type="component" value="Unassembled WGS sequence"/>
</dbReference>
<keyword evidence="3" id="KW-0238">DNA-binding</keyword>
<dbReference type="Pfam" id="PF00126">
    <property type="entry name" value="HTH_1"/>
    <property type="match status" value="1"/>
</dbReference>
<dbReference type="CDD" id="cd05466">
    <property type="entry name" value="PBP2_LTTR_substrate"/>
    <property type="match status" value="1"/>
</dbReference>
<keyword evidence="7" id="KW-1185">Reference proteome</keyword>
<comment type="similarity">
    <text evidence="1">Belongs to the LysR transcriptional regulatory family.</text>
</comment>
<dbReference type="Pfam" id="PF03466">
    <property type="entry name" value="LysR_substrate"/>
    <property type="match status" value="1"/>
</dbReference>
<dbReference type="InterPro" id="IPR005119">
    <property type="entry name" value="LysR_subst-bd"/>
</dbReference>
<keyword evidence="4" id="KW-0804">Transcription</keyword>
<evidence type="ECO:0000313" key="7">
    <source>
        <dbReference type="Proteomes" id="UP000333828"/>
    </source>
</evidence>
<evidence type="ECO:0000259" key="5">
    <source>
        <dbReference type="PROSITE" id="PS50931"/>
    </source>
</evidence>
<name>A0A5E4VWJ7_9BURK</name>
<evidence type="ECO:0000256" key="1">
    <source>
        <dbReference type="ARBA" id="ARBA00009437"/>
    </source>
</evidence>
<proteinExistence type="inferred from homology"/>
<dbReference type="GO" id="GO:0003700">
    <property type="term" value="F:DNA-binding transcription factor activity"/>
    <property type="evidence" value="ECO:0007669"/>
    <property type="project" value="InterPro"/>
</dbReference>